<dbReference type="OrthoDB" id="448893at2759"/>
<keyword evidence="10" id="KW-0732">Signal</keyword>
<evidence type="ECO:0000256" key="10">
    <source>
        <dbReference type="SAM" id="SignalP"/>
    </source>
</evidence>
<organism evidence="12 13">
    <name type="scientific">Vanilla planifolia</name>
    <name type="common">Vanilla</name>
    <dbReference type="NCBI Taxonomy" id="51239"/>
    <lineage>
        <taxon>Eukaryota</taxon>
        <taxon>Viridiplantae</taxon>
        <taxon>Streptophyta</taxon>
        <taxon>Embryophyta</taxon>
        <taxon>Tracheophyta</taxon>
        <taxon>Spermatophyta</taxon>
        <taxon>Magnoliopsida</taxon>
        <taxon>Liliopsida</taxon>
        <taxon>Asparagales</taxon>
        <taxon>Orchidaceae</taxon>
        <taxon>Vanilloideae</taxon>
        <taxon>Vanilleae</taxon>
        <taxon>Vanilla</taxon>
    </lineage>
</organism>
<dbReference type="AlphaFoldDB" id="A0A835US45"/>
<keyword evidence="7" id="KW-0547">Nucleotide-binding</keyword>
<keyword evidence="3 9" id="KW-0812">Transmembrane</keyword>
<feature type="chain" id="PRO_5032966021" description="Protein kinase domain-containing protein" evidence="10">
    <location>
        <begin position="23"/>
        <end position="602"/>
    </location>
</feature>
<dbReference type="PROSITE" id="PS50011">
    <property type="entry name" value="PROTEIN_KINASE_DOM"/>
    <property type="match status" value="1"/>
</dbReference>
<evidence type="ECO:0000256" key="6">
    <source>
        <dbReference type="ARBA" id="ARBA00023136"/>
    </source>
</evidence>
<evidence type="ECO:0000256" key="8">
    <source>
        <dbReference type="SAM" id="MobiDB-lite"/>
    </source>
</evidence>
<dbReference type="InterPro" id="IPR001245">
    <property type="entry name" value="Ser-Thr/Tyr_kinase_cat_dom"/>
</dbReference>
<feature type="transmembrane region" description="Helical" evidence="9">
    <location>
        <begin position="243"/>
        <end position="267"/>
    </location>
</feature>
<dbReference type="GO" id="GO:0005524">
    <property type="term" value="F:ATP binding"/>
    <property type="evidence" value="ECO:0007669"/>
    <property type="project" value="UniProtKB-UniRule"/>
</dbReference>
<dbReference type="FunFam" id="3.80.10.10:FF:000383">
    <property type="entry name" value="Leucine-rich repeat receptor protein kinase EMS1"/>
    <property type="match status" value="1"/>
</dbReference>
<keyword evidence="13" id="KW-1185">Reference proteome</keyword>
<evidence type="ECO:0000256" key="3">
    <source>
        <dbReference type="ARBA" id="ARBA00022692"/>
    </source>
</evidence>
<evidence type="ECO:0000256" key="4">
    <source>
        <dbReference type="ARBA" id="ARBA00022737"/>
    </source>
</evidence>
<feature type="region of interest" description="Disordered" evidence="8">
    <location>
        <begin position="280"/>
        <end position="307"/>
    </location>
</feature>
<proteinExistence type="predicted"/>
<dbReference type="Gene3D" id="3.80.10.10">
    <property type="entry name" value="Ribonuclease Inhibitor"/>
    <property type="match status" value="2"/>
</dbReference>
<keyword evidence="6 9" id="KW-0472">Membrane</keyword>
<keyword evidence="2" id="KW-0433">Leucine-rich repeat</keyword>
<dbReference type="PANTHER" id="PTHR48007:SF79">
    <property type="entry name" value="(WILD MALAYSIAN BANANA) HYPOTHETICAL PROTEIN"/>
    <property type="match status" value="1"/>
</dbReference>
<reference evidence="12 13" key="1">
    <citation type="journal article" date="2020" name="Nat. Food">
        <title>A phased Vanilla planifolia genome enables genetic improvement of flavour and production.</title>
        <authorList>
            <person name="Hasing T."/>
            <person name="Tang H."/>
            <person name="Brym M."/>
            <person name="Khazi F."/>
            <person name="Huang T."/>
            <person name="Chambers A.H."/>
        </authorList>
    </citation>
    <scope>NUCLEOTIDE SEQUENCE [LARGE SCALE GENOMIC DNA]</scope>
    <source>
        <tissue evidence="12">Leaf</tissue>
    </source>
</reference>
<evidence type="ECO:0000256" key="7">
    <source>
        <dbReference type="PROSITE-ProRule" id="PRU10141"/>
    </source>
</evidence>
<keyword evidence="7" id="KW-0067">ATP-binding</keyword>
<dbReference type="GO" id="GO:0004672">
    <property type="term" value="F:protein kinase activity"/>
    <property type="evidence" value="ECO:0007669"/>
    <property type="project" value="InterPro"/>
</dbReference>
<name>A0A835US45_VANPL</name>
<dbReference type="Pfam" id="PF07714">
    <property type="entry name" value="PK_Tyr_Ser-Thr"/>
    <property type="match status" value="1"/>
</dbReference>
<evidence type="ECO:0000313" key="13">
    <source>
        <dbReference type="Proteomes" id="UP000636800"/>
    </source>
</evidence>
<dbReference type="InterPro" id="IPR001611">
    <property type="entry name" value="Leu-rich_rpt"/>
</dbReference>
<comment type="caution">
    <text evidence="12">The sequence shown here is derived from an EMBL/GenBank/DDBJ whole genome shotgun (WGS) entry which is preliminary data.</text>
</comment>
<protein>
    <recommendedName>
        <fullName evidence="11">Protein kinase domain-containing protein</fullName>
    </recommendedName>
</protein>
<keyword evidence="5 9" id="KW-1133">Transmembrane helix</keyword>
<dbReference type="PROSITE" id="PS00107">
    <property type="entry name" value="PROTEIN_KINASE_ATP"/>
    <property type="match status" value="1"/>
</dbReference>
<feature type="signal peptide" evidence="10">
    <location>
        <begin position="1"/>
        <end position="22"/>
    </location>
</feature>
<dbReference type="SUPFAM" id="SSF52058">
    <property type="entry name" value="L domain-like"/>
    <property type="match status" value="1"/>
</dbReference>
<comment type="subcellular location">
    <subcellularLocation>
        <location evidence="1">Cell membrane</location>
        <topology evidence="1">Single-pass membrane protein</topology>
    </subcellularLocation>
</comment>
<dbReference type="InterPro" id="IPR046959">
    <property type="entry name" value="PRK1-6/SRF4-like"/>
</dbReference>
<evidence type="ECO:0000256" key="5">
    <source>
        <dbReference type="ARBA" id="ARBA00022989"/>
    </source>
</evidence>
<feature type="binding site" evidence="7">
    <location>
        <position position="365"/>
    </location>
    <ligand>
        <name>ATP</name>
        <dbReference type="ChEBI" id="CHEBI:30616"/>
    </ligand>
</feature>
<evidence type="ECO:0000256" key="9">
    <source>
        <dbReference type="SAM" id="Phobius"/>
    </source>
</evidence>
<dbReference type="InterPro" id="IPR011009">
    <property type="entry name" value="Kinase-like_dom_sf"/>
</dbReference>
<dbReference type="InterPro" id="IPR000719">
    <property type="entry name" value="Prot_kinase_dom"/>
</dbReference>
<dbReference type="GO" id="GO:0005886">
    <property type="term" value="C:plasma membrane"/>
    <property type="evidence" value="ECO:0007669"/>
    <property type="project" value="UniProtKB-SubCell"/>
</dbReference>
<dbReference type="InterPro" id="IPR017441">
    <property type="entry name" value="Protein_kinase_ATP_BS"/>
</dbReference>
<dbReference type="SUPFAM" id="SSF56112">
    <property type="entry name" value="Protein kinase-like (PK-like)"/>
    <property type="match status" value="1"/>
</dbReference>
<dbReference type="PANTHER" id="PTHR48007">
    <property type="entry name" value="LEUCINE-RICH REPEAT RECEPTOR-LIKE PROTEIN KINASE PXC1"/>
    <property type="match status" value="1"/>
</dbReference>
<dbReference type="Gene3D" id="3.30.200.20">
    <property type="entry name" value="Phosphorylase Kinase, domain 1"/>
    <property type="match status" value="1"/>
</dbReference>
<dbReference type="Proteomes" id="UP000636800">
    <property type="component" value="Unassembled WGS sequence"/>
</dbReference>
<dbReference type="InterPro" id="IPR032675">
    <property type="entry name" value="LRR_dom_sf"/>
</dbReference>
<feature type="domain" description="Protein kinase" evidence="11">
    <location>
        <begin position="337"/>
        <end position="590"/>
    </location>
</feature>
<evidence type="ECO:0000256" key="2">
    <source>
        <dbReference type="ARBA" id="ARBA00022614"/>
    </source>
</evidence>
<evidence type="ECO:0000256" key="1">
    <source>
        <dbReference type="ARBA" id="ARBA00004162"/>
    </source>
</evidence>
<keyword evidence="4" id="KW-0677">Repeat</keyword>
<gene>
    <name evidence="12" type="ORF">HPP92_017320</name>
</gene>
<evidence type="ECO:0000313" key="12">
    <source>
        <dbReference type="EMBL" id="KAG0470620.1"/>
    </source>
</evidence>
<dbReference type="Pfam" id="PF13855">
    <property type="entry name" value="LRR_8"/>
    <property type="match status" value="1"/>
</dbReference>
<accession>A0A835US45</accession>
<dbReference type="EMBL" id="JADCNL010000008">
    <property type="protein sequence ID" value="KAG0470620.1"/>
    <property type="molecule type" value="Genomic_DNA"/>
</dbReference>
<dbReference type="Gene3D" id="1.10.510.10">
    <property type="entry name" value="Transferase(Phosphotransferase) domain 1"/>
    <property type="match status" value="2"/>
</dbReference>
<evidence type="ECO:0000259" key="11">
    <source>
        <dbReference type="PROSITE" id="PS50011"/>
    </source>
</evidence>
<sequence length="602" mass="65269">MEKHACRLLCISLLCLLIHSRSERDNVKESLIAFLRKLAPENFQIVQDLNWSISTDPCVGTWLGVSCRPGSRSVETIVLEGLNLDGSIDADLLCQASSLASLSLMDNSLTGDLQPGIAGCSKLIKVNLSKNRLSGSLPSSLGRLVKLKHLVVSSNNFSGDLPPSLTKILGLISFLADNNHFSGSVPEFNLTSFKEFNISFNDLSGPLPWNSEKFAQSSFLGNSGLCGKPLSTTCPTLHKSKKIVNTAVMISGYVLLGLSFVLLLAYISMGKKKIAPEAMKAGTDRKKVTSASGKKRVTPYPPGDHLVAPPSQSATASSMVMLQKVGIGELCFEELLKAPAELLGRGRFGSLYKVVADGGVELAVKRIKDWTVLGEEFQRKMVSMDQVRHPNVLPAIAFYCSKTEKLAVFAFQNNGSLFNLLHDNNKGRPFNWSSRLRVVAGVTSGMSFMHRSIIGHTPGHGNLKTSNILFSSAMEPLISEYGLRAIPSAGSDPVDLPFSREADVYAMGIILLEVLTGKLNEGSDLAQWVNAVVREEWTVEVFDRALLAEQESEASEGRMVRLLQVALKCVDPSPAARPTMGQIATMVQELQTAEERSLACVT</sequence>